<dbReference type="EMBL" id="UWOC01000132">
    <property type="protein sequence ID" value="VCU08638.1"/>
    <property type="molecule type" value="Genomic_DNA"/>
</dbReference>
<protein>
    <recommendedName>
        <fullName evidence="2">RNA 2',3'-cyclic phosphodiesterase</fullName>
        <shortName evidence="2">RNA 2',3'-CPDase</shortName>
        <ecNumber evidence="2">3.1.4.58</ecNumber>
    </recommendedName>
</protein>
<feature type="short sequence motif" description="HXTX 1" evidence="2">
    <location>
        <begin position="37"/>
        <end position="40"/>
    </location>
</feature>
<dbReference type="PANTHER" id="PTHR35561:SF1">
    <property type="entry name" value="RNA 2',3'-CYCLIC PHOSPHODIESTERASE"/>
    <property type="match status" value="1"/>
</dbReference>
<dbReference type="SUPFAM" id="SSF55144">
    <property type="entry name" value="LigT-like"/>
    <property type="match status" value="1"/>
</dbReference>
<comment type="similarity">
    <text evidence="2">Belongs to the 2H phosphoesterase superfamily. ThpR family.</text>
</comment>
<dbReference type="HAMAP" id="MF_01940">
    <property type="entry name" value="RNA_CPDase"/>
    <property type="match status" value="1"/>
</dbReference>
<feature type="short sequence motif" description="HXTX 2" evidence="2">
    <location>
        <begin position="120"/>
        <end position="123"/>
    </location>
</feature>
<dbReference type="PANTHER" id="PTHR35561">
    <property type="entry name" value="RNA 2',3'-CYCLIC PHOSPHODIESTERASE"/>
    <property type="match status" value="1"/>
</dbReference>
<feature type="domain" description="Phosphoesterase HXTX" evidence="3">
    <location>
        <begin position="92"/>
        <end position="166"/>
    </location>
</feature>
<keyword evidence="5" id="KW-1185">Reference proteome</keyword>
<dbReference type="Pfam" id="PF02834">
    <property type="entry name" value="LigT_PEase"/>
    <property type="match status" value="2"/>
</dbReference>
<dbReference type="InterPro" id="IPR009097">
    <property type="entry name" value="Cyclic_Pdiesterase"/>
</dbReference>
<comment type="catalytic activity">
    <reaction evidence="2">
        <text>a 3'-end 2',3'-cyclophospho-ribonucleotide-RNA + H2O = a 3'-end 2'-phospho-ribonucleotide-RNA + H(+)</text>
        <dbReference type="Rhea" id="RHEA:11828"/>
        <dbReference type="Rhea" id="RHEA-COMP:10464"/>
        <dbReference type="Rhea" id="RHEA-COMP:17353"/>
        <dbReference type="ChEBI" id="CHEBI:15377"/>
        <dbReference type="ChEBI" id="CHEBI:15378"/>
        <dbReference type="ChEBI" id="CHEBI:83064"/>
        <dbReference type="ChEBI" id="CHEBI:173113"/>
        <dbReference type="EC" id="3.1.4.58"/>
    </reaction>
</comment>
<organism evidence="4 5">
    <name type="scientific">Rhodoplanes serenus</name>
    <dbReference type="NCBI Taxonomy" id="200615"/>
    <lineage>
        <taxon>Bacteria</taxon>
        <taxon>Pseudomonadati</taxon>
        <taxon>Pseudomonadota</taxon>
        <taxon>Alphaproteobacteria</taxon>
        <taxon>Hyphomicrobiales</taxon>
        <taxon>Nitrobacteraceae</taxon>
        <taxon>Rhodoplanes</taxon>
    </lineage>
</organism>
<dbReference type="NCBIfam" id="TIGR02258">
    <property type="entry name" value="2_5_ligase"/>
    <property type="match status" value="1"/>
</dbReference>
<dbReference type="RefSeq" id="WP_129608702.1">
    <property type="nucleotide sequence ID" value="NZ_UWOC01000132.1"/>
</dbReference>
<gene>
    <name evidence="4" type="primary">ytlP</name>
    <name evidence="4" type="ORF">RHODGE_RHODGE_01803</name>
</gene>
<evidence type="ECO:0000256" key="2">
    <source>
        <dbReference type="HAMAP-Rule" id="MF_01940"/>
    </source>
</evidence>
<dbReference type="InterPro" id="IPR014051">
    <property type="entry name" value="Phosphoesterase_HXTX"/>
</dbReference>
<proteinExistence type="inferred from homology"/>
<evidence type="ECO:0000259" key="3">
    <source>
        <dbReference type="Pfam" id="PF02834"/>
    </source>
</evidence>
<feature type="domain" description="Phosphoesterase HXTX" evidence="3">
    <location>
        <begin position="8"/>
        <end position="82"/>
    </location>
</feature>
<dbReference type="GO" id="GO:0008664">
    <property type="term" value="F:RNA 2',3'-cyclic 3'-phosphodiesterase activity"/>
    <property type="evidence" value="ECO:0007669"/>
    <property type="project" value="UniProtKB-EC"/>
</dbReference>
<dbReference type="InterPro" id="IPR004175">
    <property type="entry name" value="RNA_CPDase"/>
</dbReference>
<dbReference type="Proteomes" id="UP000289200">
    <property type="component" value="Unassembled WGS sequence"/>
</dbReference>
<keyword evidence="1 2" id="KW-0378">Hydrolase</keyword>
<evidence type="ECO:0000256" key="1">
    <source>
        <dbReference type="ARBA" id="ARBA00022801"/>
    </source>
</evidence>
<reference evidence="5" key="1">
    <citation type="submission" date="2018-10" db="EMBL/GenBank/DDBJ databases">
        <authorList>
            <person name="Peiro R."/>
            <person name="Begona"/>
            <person name="Cbmso G."/>
            <person name="Lopez M."/>
            <person name="Gonzalez S."/>
            <person name="Sacristan E."/>
            <person name="Castillo E."/>
        </authorList>
    </citation>
    <scope>NUCLEOTIDE SEQUENCE [LARGE SCALE GENOMIC DNA]</scope>
</reference>
<comment type="function">
    <text evidence="2">Hydrolyzes RNA 2',3'-cyclic phosphodiester to an RNA 2'-phosphomonoester.</text>
</comment>
<dbReference type="OrthoDB" id="9793819at2"/>
<dbReference type="GO" id="GO:0004113">
    <property type="term" value="F:2',3'-cyclic-nucleotide 3'-phosphodiesterase activity"/>
    <property type="evidence" value="ECO:0007669"/>
    <property type="project" value="InterPro"/>
</dbReference>
<evidence type="ECO:0000313" key="5">
    <source>
        <dbReference type="Proteomes" id="UP000289200"/>
    </source>
</evidence>
<name>A0A3S4F931_9BRAD</name>
<accession>A0A3S4F931</accession>
<dbReference type="Gene3D" id="3.90.1140.10">
    <property type="entry name" value="Cyclic phosphodiesterase"/>
    <property type="match status" value="1"/>
</dbReference>
<dbReference type="AlphaFoldDB" id="A0A3S4F931"/>
<feature type="active site" description="Proton donor" evidence="2">
    <location>
        <position position="37"/>
    </location>
</feature>
<comment type="caution">
    <text evidence="4">The sequence shown here is derived from an EMBL/GenBank/DDBJ whole genome shotgun (WGS) entry which is preliminary data.</text>
</comment>
<dbReference type="EC" id="3.1.4.58" evidence="2"/>
<feature type="active site" description="Proton acceptor" evidence="2">
    <location>
        <position position="120"/>
    </location>
</feature>
<evidence type="ECO:0000313" key="4">
    <source>
        <dbReference type="EMBL" id="VCU08638.1"/>
    </source>
</evidence>
<sequence length="186" mass="20057">MPRLFTALEIPPAVRDALAALRGGLPGARWVEPESYHVTLRFLGDIDDAMARDVAAELDGIDRPAFDLALDGLDAFGGRKPRAVFAAVAPNPALVELHAEHERLMRRIGLPAESRKFSPHVTLARLRDATSRQVADYLALRGGFRAGPFRVERFVLMSSRASVGGGPYVVEADYPLASPATAGAED</sequence>